<evidence type="ECO:0000313" key="10">
    <source>
        <dbReference type="Proteomes" id="UP000715651"/>
    </source>
</evidence>
<dbReference type="InterPro" id="IPR015424">
    <property type="entry name" value="PyrdxlP-dep_Trfase"/>
</dbReference>
<dbReference type="InterPro" id="IPR015421">
    <property type="entry name" value="PyrdxlP-dep_Trfase_major"/>
</dbReference>
<gene>
    <name evidence="9" type="ORF">K8U78_03320</name>
</gene>
<dbReference type="Gene3D" id="3.40.640.10">
    <property type="entry name" value="Type I PLP-dependent aspartate aminotransferase-like (Major domain)"/>
    <property type="match status" value="1"/>
</dbReference>
<dbReference type="AlphaFoldDB" id="A0A921KAP8"/>
<dbReference type="SUPFAM" id="SSF53383">
    <property type="entry name" value="PLP-dependent transferases"/>
    <property type="match status" value="1"/>
</dbReference>
<dbReference type="EMBL" id="DYWK01000006">
    <property type="protein sequence ID" value="HJF18172.1"/>
    <property type="molecule type" value="Genomic_DNA"/>
</dbReference>
<dbReference type="InterPro" id="IPR004839">
    <property type="entry name" value="Aminotransferase_I/II_large"/>
</dbReference>
<protein>
    <recommendedName>
        <fullName evidence="6">alanine transaminase</fullName>
        <ecNumber evidence="6">2.6.1.2</ecNumber>
    </recommendedName>
</protein>
<comment type="similarity">
    <text evidence="2">Belongs to the class-I pyridoxal-phosphate-dependent aminotransferase family.</text>
</comment>
<feature type="region of interest" description="Disordered" evidence="7">
    <location>
        <begin position="93"/>
        <end position="114"/>
    </location>
</feature>
<dbReference type="GO" id="GO:0004021">
    <property type="term" value="F:L-alanine:2-oxoglutarate aminotransferase activity"/>
    <property type="evidence" value="ECO:0007669"/>
    <property type="project" value="UniProtKB-EC"/>
</dbReference>
<evidence type="ECO:0000256" key="2">
    <source>
        <dbReference type="ARBA" id="ARBA00007441"/>
    </source>
</evidence>
<evidence type="ECO:0000256" key="5">
    <source>
        <dbReference type="ARBA" id="ARBA00022898"/>
    </source>
</evidence>
<evidence type="ECO:0000313" key="9">
    <source>
        <dbReference type="EMBL" id="HJF18172.1"/>
    </source>
</evidence>
<evidence type="ECO:0000256" key="4">
    <source>
        <dbReference type="ARBA" id="ARBA00022679"/>
    </source>
</evidence>
<dbReference type="Gene3D" id="3.90.1150.10">
    <property type="entry name" value="Aspartate Aminotransferase, domain 1"/>
    <property type="match status" value="1"/>
</dbReference>
<reference evidence="9" key="2">
    <citation type="submission" date="2021-09" db="EMBL/GenBank/DDBJ databases">
        <authorList>
            <person name="Gilroy R."/>
        </authorList>
    </citation>
    <scope>NUCLEOTIDE SEQUENCE</scope>
    <source>
        <strain evidence="9">578</strain>
    </source>
</reference>
<feature type="region of interest" description="Disordered" evidence="7">
    <location>
        <begin position="198"/>
        <end position="219"/>
    </location>
</feature>
<comment type="caution">
    <text evidence="9">The sequence shown here is derived from an EMBL/GenBank/DDBJ whole genome shotgun (WGS) entry which is preliminary data.</text>
</comment>
<reference evidence="9" key="1">
    <citation type="journal article" date="2021" name="PeerJ">
        <title>Extensive microbial diversity within the chicken gut microbiome revealed by metagenomics and culture.</title>
        <authorList>
            <person name="Gilroy R."/>
            <person name="Ravi A."/>
            <person name="Getino M."/>
            <person name="Pursley I."/>
            <person name="Horton D.L."/>
            <person name="Alikhan N.F."/>
            <person name="Baker D."/>
            <person name="Gharbi K."/>
            <person name="Hall N."/>
            <person name="Watson M."/>
            <person name="Adriaenssens E.M."/>
            <person name="Foster-Nyarko E."/>
            <person name="Jarju S."/>
            <person name="Secka A."/>
            <person name="Antonio M."/>
            <person name="Oren A."/>
            <person name="Chaudhuri R.R."/>
            <person name="La Ragione R."/>
            <person name="Hildebrand F."/>
            <person name="Pallen M.J."/>
        </authorList>
    </citation>
    <scope>NUCLEOTIDE SEQUENCE</scope>
    <source>
        <strain evidence="9">578</strain>
    </source>
</reference>
<dbReference type="PANTHER" id="PTHR43488">
    <property type="entry name" value="GLUTAMATE-PYRUVATE AMINOTRANSFERASE ALAA"/>
    <property type="match status" value="1"/>
</dbReference>
<dbReference type="GO" id="GO:0030170">
    <property type="term" value="F:pyridoxal phosphate binding"/>
    <property type="evidence" value="ECO:0007669"/>
    <property type="project" value="InterPro"/>
</dbReference>
<organism evidence="9 10">
    <name type="scientific">Aeriscardovia aeriphila</name>
    <dbReference type="NCBI Taxonomy" id="218139"/>
    <lineage>
        <taxon>Bacteria</taxon>
        <taxon>Bacillati</taxon>
        <taxon>Actinomycetota</taxon>
        <taxon>Actinomycetes</taxon>
        <taxon>Bifidobacteriales</taxon>
        <taxon>Bifidobacteriaceae</taxon>
        <taxon>Aeriscardovia</taxon>
    </lineage>
</organism>
<sequence>MSVYFSSRVDVSEANPIIALQRKMKAEGVALHQLNDSNPTHHNLTLAGLPQTYTAEPRGPREARVALAKFLTKRLAHGGFDSDVVRAIAEKSVSESNRSAQPDNPDNPDISENLGHSAALVEPDQLYLASSTSEAYSWLMKLLCDPGDAVLCSTPGYPLISSLGRLENVEAITYPLRYDGSWVIDVPEVERLVRASLGEQASDDGEQQTSAFAADSEDTGDIPPIRALILINPNNPSGSYVREDDYEQLIAICQRYDLPLIVDEVFFDYVLKPLNTPYRIAGERRVLTFALDGFSKLLAAPHAKVGWIQVSGPGAEVEQAQRRLDVIADDFLPMSSLIAERIPELLTHVGEQVERVSARTHANLEHLEKLLATSETGVVSLLRPEGGWNVILRFPSVIDESELVTTLISRHRLTAQPGYFFDMPSNGYLCVSLLPEPELFDSSIRTLLATIDELIA</sequence>
<comment type="cofactor">
    <cofactor evidence="1">
        <name>pyridoxal 5'-phosphate</name>
        <dbReference type="ChEBI" id="CHEBI:597326"/>
    </cofactor>
</comment>
<evidence type="ECO:0000256" key="1">
    <source>
        <dbReference type="ARBA" id="ARBA00001933"/>
    </source>
</evidence>
<dbReference type="EC" id="2.6.1.2" evidence="6"/>
<keyword evidence="4" id="KW-0808">Transferase</keyword>
<dbReference type="Pfam" id="PF00155">
    <property type="entry name" value="Aminotran_1_2"/>
    <property type="match status" value="1"/>
</dbReference>
<feature type="domain" description="Aminotransferase class I/classII large" evidence="8">
    <location>
        <begin position="117"/>
        <end position="434"/>
    </location>
</feature>
<dbReference type="CDD" id="cd00609">
    <property type="entry name" value="AAT_like"/>
    <property type="match status" value="1"/>
</dbReference>
<evidence type="ECO:0000259" key="8">
    <source>
        <dbReference type="Pfam" id="PF00155"/>
    </source>
</evidence>
<evidence type="ECO:0000256" key="7">
    <source>
        <dbReference type="SAM" id="MobiDB-lite"/>
    </source>
</evidence>
<dbReference type="Proteomes" id="UP000715651">
    <property type="component" value="Unassembled WGS sequence"/>
</dbReference>
<dbReference type="InterPro" id="IPR015422">
    <property type="entry name" value="PyrdxlP-dep_Trfase_small"/>
</dbReference>
<dbReference type="InterPro" id="IPR051926">
    <property type="entry name" value="Ala_Aminotransferase"/>
</dbReference>
<feature type="compositionally biased region" description="Polar residues" evidence="7">
    <location>
        <begin position="94"/>
        <end position="104"/>
    </location>
</feature>
<evidence type="ECO:0000256" key="6">
    <source>
        <dbReference type="ARBA" id="ARBA00026106"/>
    </source>
</evidence>
<name>A0A921KAP8_9BIFI</name>
<keyword evidence="5" id="KW-0663">Pyridoxal phosphate</keyword>
<keyword evidence="3 9" id="KW-0032">Aminotransferase</keyword>
<dbReference type="PANTHER" id="PTHR43488:SF2">
    <property type="entry name" value="GLUTAMATE-PYRUVATE AMINOTRANSFERASE ALAA"/>
    <property type="match status" value="1"/>
</dbReference>
<accession>A0A921KAP8</accession>
<evidence type="ECO:0000256" key="3">
    <source>
        <dbReference type="ARBA" id="ARBA00022576"/>
    </source>
</evidence>
<proteinExistence type="inferred from homology"/>